<keyword evidence="6" id="KW-1185">Reference proteome</keyword>
<reference evidence="5 6" key="1">
    <citation type="journal article" date="2007" name="Int. J. Syst. Evol. Microbiol.">
        <title>Halomonas saccharevitans sp. nov., Halomonas arcis sp. nov. and Halomonas subterranea sp. nov., halophilic bacteria isolated from hypersaline environments of China.</title>
        <authorList>
            <person name="Xu X.W."/>
            <person name="Wu Y.H."/>
            <person name="Zhou Z."/>
            <person name="Wang C.S."/>
            <person name="Zhou Y.G."/>
            <person name="Zhang H.B."/>
            <person name="Wang Y."/>
            <person name="Wu M."/>
        </authorList>
    </citation>
    <scope>NUCLEOTIDE SEQUENCE [LARGE SCALE GENOMIC DNA]</scope>
    <source>
        <strain evidence="5 6">TBZ3</strain>
    </source>
</reference>
<dbReference type="AlphaFoldDB" id="A0A5R8MGB5"/>
<feature type="chain" id="PRO_5024420737" evidence="4">
    <location>
        <begin position="23"/>
        <end position="168"/>
    </location>
</feature>
<dbReference type="PANTHER" id="PTHR35089">
    <property type="entry name" value="CHAPERONE PROTEIN SKP"/>
    <property type="match status" value="1"/>
</dbReference>
<dbReference type="OrthoDB" id="6194798at2"/>
<comment type="caution">
    <text evidence="5">The sequence shown here is derived from an EMBL/GenBank/DDBJ whole genome shotgun (WGS) entry which is preliminary data.</text>
</comment>
<dbReference type="GO" id="GO:0050821">
    <property type="term" value="P:protein stabilization"/>
    <property type="evidence" value="ECO:0007669"/>
    <property type="project" value="TreeGrafter"/>
</dbReference>
<dbReference type="Gene3D" id="3.30.910.20">
    <property type="entry name" value="Skp domain"/>
    <property type="match status" value="1"/>
</dbReference>
<evidence type="ECO:0000256" key="2">
    <source>
        <dbReference type="ARBA" id="ARBA00022729"/>
    </source>
</evidence>
<evidence type="ECO:0000313" key="5">
    <source>
        <dbReference type="EMBL" id="TLF49766.1"/>
    </source>
</evidence>
<dbReference type="PANTHER" id="PTHR35089:SF1">
    <property type="entry name" value="CHAPERONE PROTEIN SKP"/>
    <property type="match status" value="1"/>
</dbReference>
<name>A0A5R8MGB5_9GAMM</name>
<dbReference type="GO" id="GO:0005829">
    <property type="term" value="C:cytosol"/>
    <property type="evidence" value="ECO:0007669"/>
    <property type="project" value="TreeGrafter"/>
</dbReference>
<organism evidence="5 6">
    <name type="scientific">Halomonas urmiana</name>
    <dbReference type="NCBI Taxonomy" id="490901"/>
    <lineage>
        <taxon>Bacteria</taxon>
        <taxon>Pseudomonadati</taxon>
        <taxon>Pseudomonadota</taxon>
        <taxon>Gammaproteobacteria</taxon>
        <taxon>Oceanospirillales</taxon>
        <taxon>Halomonadaceae</taxon>
        <taxon>Halomonas</taxon>
    </lineage>
</organism>
<dbReference type="Pfam" id="PF03938">
    <property type="entry name" value="OmpH"/>
    <property type="match status" value="1"/>
</dbReference>
<evidence type="ECO:0000313" key="6">
    <source>
        <dbReference type="Proteomes" id="UP000306973"/>
    </source>
</evidence>
<accession>A0A5R8MGB5</accession>
<gene>
    <name evidence="5" type="ORF">FEI13_10070</name>
</gene>
<dbReference type="RefSeq" id="WP_138181412.1">
    <property type="nucleotide sequence ID" value="NZ_VBUI01000014.1"/>
</dbReference>
<dbReference type="EMBL" id="VBUI01000014">
    <property type="protein sequence ID" value="TLF49766.1"/>
    <property type="molecule type" value="Genomic_DNA"/>
</dbReference>
<sequence length="168" mass="18774">MRKLTAALCLGLLVATTAPAQAAEVAVLDWRAALMETDAAERTMNDLRARLAGRQQEAKALSEELQGMQQHLKGGGESMTETERRTTLQTFQEKGRRFERLRREIGQARQQAEQGFLQEAEPKLDQAVRQVIDRHGIAVLVEPNGVLHAEQDLQDLTGEVTERLNALY</sequence>
<protein>
    <submittedName>
        <fullName evidence="5">OmpH family outer membrane protein</fullName>
    </submittedName>
</protein>
<dbReference type="SMART" id="SM00935">
    <property type="entry name" value="OmpH"/>
    <property type="match status" value="1"/>
</dbReference>
<feature type="signal peptide" evidence="4">
    <location>
        <begin position="1"/>
        <end position="22"/>
    </location>
</feature>
<keyword evidence="2 4" id="KW-0732">Signal</keyword>
<evidence type="ECO:0000256" key="4">
    <source>
        <dbReference type="SAM" id="SignalP"/>
    </source>
</evidence>
<feature type="coiled-coil region" evidence="3">
    <location>
        <begin position="37"/>
        <end position="111"/>
    </location>
</feature>
<dbReference type="Proteomes" id="UP000306973">
    <property type="component" value="Unassembled WGS sequence"/>
</dbReference>
<dbReference type="SUPFAM" id="SSF111384">
    <property type="entry name" value="OmpH-like"/>
    <property type="match status" value="1"/>
</dbReference>
<dbReference type="GO" id="GO:0051082">
    <property type="term" value="F:unfolded protein binding"/>
    <property type="evidence" value="ECO:0007669"/>
    <property type="project" value="InterPro"/>
</dbReference>
<dbReference type="InterPro" id="IPR005632">
    <property type="entry name" value="Chaperone_Skp"/>
</dbReference>
<evidence type="ECO:0000256" key="3">
    <source>
        <dbReference type="SAM" id="Coils"/>
    </source>
</evidence>
<dbReference type="InterPro" id="IPR024930">
    <property type="entry name" value="Skp_dom_sf"/>
</dbReference>
<proteinExistence type="inferred from homology"/>
<evidence type="ECO:0000256" key="1">
    <source>
        <dbReference type="ARBA" id="ARBA00009091"/>
    </source>
</evidence>
<comment type="similarity">
    <text evidence="1">Belongs to the Skp family.</text>
</comment>
<keyword evidence="3" id="KW-0175">Coiled coil</keyword>